<evidence type="ECO:0000313" key="2">
    <source>
        <dbReference type="EMBL" id="KAL2488367.1"/>
    </source>
</evidence>
<feature type="compositionally biased region" description="Low complexity" evidence="1">
    <location>
        <begin position="403"/>
        <end position="415"/>
    </location>
</feature>
<dbReference type="InterPro" id="IPR018800">
    <property type="entry name" value="PRCC"/>
</dbReference>
<keyword evidence="3" id="KW-1185">Reference proteome</keyword>
<evidence type="ECO:0000313" key="3">
    <source>
        <dbReference type="Proteomes" id="UP001604277"/>
    </source>
</evidence>
<gene>
    <name evidence="2" type="ORF">Fot_41659</name>
</gene>
<evidence type="ECO:0000256" key="1">
    <source>
        <dbReference type="SAM" id="MobiDB-lite"/>
    </source>
</evidence>
<proteinExistence type="predicted"/>
<dbReference type="EMBL" id="JBFOLJ010000012">
    <property type="protein sequence ID" value="KAL2488367.1"/>
    <property type="molecule type" value="Genomic_DNA"/>
</dbReference>
<reference evidence="3" key="1">
    <citation type="submission" date="2024-07" db="EMBL/GenBank/DDBJ databases">
        <title>Two chromosome-level genome assemblies of Korean endemic species Abeliophyllum distichum and Forsythia ovata (Oleaceae).</title>
        <authorList>
            <person name="Jang H."/>
        </authorList>
    </citation>
    <scope>NUCLEOTIDE SEQUENCE [LARGE SCALE GENOMIC DNA]</scope>
</reference>
<comment type="caution">
    <text evidence="2">The sequence shown here is derived from an EMBL/GenBank/DDBJ whole genome shotgun (WGS) entry which is preliminary data.</text>
</comment>
<dbReference type="PANTHER" id="PTHR13621:SF2">
    <property type="entry name" value="PROLINE-RICH PROTEIN PRCC"/>
    <property type="match status" value="1"/>
</dbReference>
<sequence length="676" mass="74898">MVVCWLNADGLIKKWIIVLVRPQPWSIWPASAFKSIDLPLSEWQMMARIFLSTTLPVIVVVDQCYWWEGKYDVLPKLRQSILQLGFSIQGVISSNCTSFAKWFIPALFLGSLNAHTGKNKRSVNQNKISIGLRQTSCSSDQQKAMNSSQFSFDLLFEPSASIVHHIPTATNHQSCRSFVYALQEFQMKTHHDPCLTLEDPSALLLKKVAFDGPIPGQQREPKQPEKSLNPQKFKVEDEGENDFLSKPSRKILDSLPPPKSSLFNSLPPPKSHLSQTPFDFKEPSMPKPQPQFKREELEEIPENRNPKSSSTSLFSSLPQPKSSSSSFSSLFSSLPRPKSEISETPQIVPNSMISSASFDSSSKRVVQFRPPPIMNPISTNAKDEEEDSDEDQKVKQRKKSKESVSTSSVKSFLSSIPAPKNSTTLGALPSASGTGRRSMLETDASASNLNNVGTMGSDAAVNSSIVYSEDQSGDGSSMSYDHSNWNSGSESYGAGYDDNVGTGEGVGVDYSNWKGQTGDYANYGAGYGDYGQYESNWIDESGATAVAEASRLAESGLQVPGKRGRNDTPEQIVEVKQDELLKNRPREDQVKLTGIAFGPAYKPASTKGKPTKLHKRKHQIGSLLYDLRQKEMELAERRAKGFLTKAQTHAKYGWIDWLVHFDRTTASLIPTEKFEL</sequence>
<dbReference type="Proteomes" id="UP001604277">
    <property type="component" value="Unassembled WGS sequence"/>
</dbReference>
<dbReference type="PANTHER" id="PTHR13621">
    <property type="entry name" value="PROLINE-RICH PROTEIN PRCC"/>
    <property type="match status" value="1"/>
</dbReference>
<feature type="compositionally biased region" description="Low complexity" evidence="1">
    <location>
        <begin position="308"/>
        <end position="336"/>
    </location>
</feature>
<protein>
    <submittedName>
        <fullName evidence="2">Prolinerich protein PRCC</fullName>
    </submittedName>
</protein>
<name>A0ABD1RIY0_9LAMI</name>
<dbReference type="AlphaFoldDB" id="A0ABD1RIY0"/>
<feature type="compositionally biased region" description="Basic and acidic residues" evidence="1">
    <location>
        <begin position="292"/>
        <end position="305"/>
    </location>
</feature>
<feature type="region of interest" description="Disordered" evidence="1">
    <location>
        <begin position="212"/>
        <end position="438"/>
    </location>
</feature>
<dbReference type="Pfam" id="PF10253">
    <property type="entry name" value="PRCC"/>
    <property type="match status" value="1"/>
</dbReference>
<accession>A0ABD1RIY0</accession>
<feature type="compositionally biased region" description="Low complexity" evidence="1">
    <location>
        <begin position="351"/>
        <end position="360"/>
    </location>
</feature>
<organism evidence="2 3">
    <name type="scientific">Forsythia ovata</name>
    <dbReference type="NCBI Taxonomy" id="205694"/>
    <lineage>
        <taxon>Eukaryota</taxon>
        <taxon>Viridiplantae</taxon>
        <taxon>Streptophyta</taxon>
        <taxon>Embryophyta</taxon>
        <taxon>Tracheophyta</taxon>
        <taxon>Spermatophyta</taxon>
        <taxon>Magnoliopsida</taxon>
        <taxon>eudicotyledons</taxon>
        <taxon>Gunneridae</taxon>
        <taxon>Pentapetalae</taxon>
        <taxon>asterids</taxon>
        <taxon>lamiids</taxon>
        <taxon>Lamiales</taxon>
        <taxon>Oleaceae</taxon>
        <taxon>Forsythieae</taxon>
        <taxon>Forsythia</taxon>
    </lineage>
</organism>
<feature type="compositionally biased region" description="Polar residues" evidence="1">
    <location>
        <begin position="420"/>
        <end position="435"/>
    </location>
</feature>